<feature type="coiled-coil region" evidence="1">
    <location>
        <begin position="59"/>
        <end position="86"/>
    </location>
</feature>
<dbReference type="PANTHER" id="PTHR40618:SF1">
    <property type="entry name" value="B-ZIP TRANSCRIPTION FACTOR (EUROFUNG)"/>
    <property type="match status" value="1"/>
</dbReference>
<keyword evidence="1" id="KW-0175">Coiled coil</keyword>
<proteinExistence type="predicted"/>
<feature type="region of interest" description="Disordered" evidence="2">
    <location>
        <begin position="124"/>
        <end position="185"/>
    </location>
</feature>
<feature type="compositionally biased region" description="Polar residues" evidence="2">
    <location>
        <begin position="556"/>
        <end position="571"/>
    </location>
</feature>
<dbReference type="AlphaFoldDB" id="A0AA39YJP3"/>
<dbReference type="EMBL" id="JAUJDW010000024">
    <property type="protein sequence ID" value="KAK0653864.1"/>
    <property type="molecule type" value="Genomic_DNA"/>
</dbReference>
<dbReference type="CDD" id="cd14688">
    <property type="entry name" value="bZIP_YAP"/>
    <property type="match status" value="1"/>
</dbReference>
<feature type="compositionally biased region" description="Polar residues" evidence="2">
    <location>
        <begin position="139"/>
        <end position="169"/>
    </location>
</feature>
<dbReference type="Proteomes" id="UP001175001">
    <property type="component" value="Unassembled WGS sequence"/>
</dbReference>
<feature type="region of interest" description="Disordered" evidence="2">
    <location>
        <begin position="1"/>
        <end position="51"/>
    </location>
</feature>
<accession>A0AA39YJP3</accession>
<organism evidence="3 4">
    <name type="scientific">Lasiodiplodia hormozganensis</name>
    <dbReference type="NCBI Taxonomy" id="869390"/>
    <lineage>
        <taxon>Eukaryota</taxon>
        <taxon>Fungi</taxon>
        <taxon>Dikarya</taxon>
        <taxon>Ascomycota</taxon>
        <taxon>Pezizomycotina</taxon>
        <taxon>Dothideomycetes</taxon>
        <taxon>Dothideomycetes incertae sedis</taxon>
        <taxon>Botryosphaeriales</taxon>
        <taxon>Botryosphaeriaceae</taxon>
        <taxon>Lasiodiplodia</taxon>
    </lineage>
</organism>
<feature type="region of interest" description="Disordered" evidence="2">
    <location>
        <begin position="535"/>
        <end position="571"/>
    </location>
</feature>
<dbReference type="InterPro" id="IPR046347">
    <property type="entry name" value="bZIP_sf"/>
</dbReference>
<sequence length="686" mass="76296">MGSENEERPTKKRARQSTPSAEPSSKGKKQRGRPKVDTQDETAADRRRTQIRLAQRAYRQRKEMTISSLQKQVEQLQSVIDGMNSSFLRFNDQAMASDIFALRPHLASELRSTTEAFVNLAKTAKTVEGEDEREESQEASDPSTTPQNTAAAPNISTRNYQDMGQPQQDVSAPVPNAPNASAQMNSQSTHIGLGYYKLADESDVPVFGQNVDFYSGSDIPNLSAPNFGASGEPIVTELRQPQDTPFAPSSRFRSANQTATVNALQPETFAQPTDEQYRNETTAVAPIRARTYEPFTRVSPWIPSPMNSTPRPAFTYSFQETTFARRLQRACLERAFHLLSTAHLRPSDFNRVFRLCRHYSSRDRLLKDFRDLLQHSVLQPLDFLNSPFLHLGGAGTHYPVRDENGRVLPGQINFNIRRIGPYVTRVQHNELRTSAHPDVIVTPELEYDLEEYGGEWLDSQDVEGYLEELGVHIDAQASFAETAVRTLDALARIQSSQGDVAHPDSEMSVLGETLDQFAPNHVGCSYSLSPPSQTVLMAGSPGQASLPSSSSVPSGTQGENSTSNGPSTPDSVNLLQQAAQRVDRGSTMGWGEFPTVDPKTWDEWDRFYDLNFAWADNNQMDLSEYGMGGVATVDLVEDRRQNRTVTIDVQRFINGLIKRGVCIGRGPGFRRSDIHYALRAAIIEAF</sequence>
<dbReference type="SUPFAM" id="SSF57959">
    <property type="entry name" value="Leucine zipper domain"/>
    <property type="match status" value="1"/>
</dbReference>
<comment type="caution">
    <text evidence="3">The sequence shown here is derived from an EMBL/GenBank/DDBJ whole genome shotgun (WGS) entry which is preliminary data.</text>
</comment>
<evidence type="ECO:0000313" key="4">
    <source>
        <dbReference type="Proteomes" id="UP001175001"/>
    </source>
</evidence>
<dbReference type="PANTHER" id="PTHR40618">
    <property type="entry name" value="B-ZIP TRANSCRIPTION FACTOR (EUROFUNG)-RELATED"/>
    <property type="match status" value="1"/>
</dbReference>
<feature type="compositionally biased region" description="Low complexity" evidence="2">
    <location>
        <begin position="170"/>
        <end position="182"/>
    </location>
</feature>
<feature type="compositionally biased region" description="Basic and acidic residues" evidence="2">
    <location>
        <begin position="34"/>
        <end position="48"/>
    </location>
</feature>
<protein>
    <submittedName>
        <fullName evidence="3">AP-1-like transcription factor YAP1</fullName>
    </submittedName>
</protein>
<dbReference type="GO" id="GO:0003700">
    <property type="term" value="F:DNA-binding transcription factor activity"/>
    <property type="evidence" value="ECO:0007669"/>
    <property type="project" value="InterPro"/>
</dbReference>
<evidence type="ECO:0000256" key="2">
    <source>
        <dbReference type="SAM" id="MobiDB-lite"/>
    </source>
</evidence>
<evidence type="ECO:0000256" key="1">
    <source>
        <dbReference type="SAM" id="Coils"/>
    </source>
</evidence>
<evidence type="ECO:0000313" key="3">
    <source>
        <dbReference type="EMBL" id="KAK0653864.1"/>
    </source>
</evidence>
<dbReference type="Gene3D" id="1.20.5.170">
    <property type="match status" value="1"/>
</dbReference>
<reference evidence="3" key="1">
    <citation type="submission" date="2023-06" db="EMBL/GenBank/DDBJ databases">
        <title>Multi-omics analyses reveal the molecular pathogenesis toolkit of Lasiodiplodia hormozganensis, a cross-kingdom pathogen.</title>
        <authorList>
            <person name="Felix C."/>
            <person name="Meneses R."/>
            <person name="Goncalves M.F.M."/>
            <person name="Tilleman L."/>
            <person name="Duarte A.S."/>
            <person name="Jorrin-Novo J.V."/>
            <person name="Van De Peer Y."/>
            <person name="Deforce D."/>
            <person name="Van Nieuwerburgh F."/>
            <person name="Esteves A.C."/>
            <person name="Alves A."/>
        </authorList>
    </citation>
    <scope>NUCLEOTIDE SEQUENCE</scope>
    <source>
        <strain evidence="3">CBS 339.90</strain>
    </source>
</reference>
<feature type="compositionally biased region" description="Low complexity" evidence="2">
    <location>
        <begin position="539"/>
        <end position="555"/>
    </location>
</feature>
<gene>
    <name evidence="3" type="primary">YAP1_1</name>
    <name evidence="3" type="ORF">DIS24_g5659</name>
</gene>
<keyword evidence="4" id="KW-1185">Reference proteome</keyword>
<name>A0AA39YJP3_9PEZI</name>
<feature type="compositionally biased region" description="Acidic residues" evidence="2">
    <location>
        <begin position="129"/>
        <end position="138"/>
    </location>
</feature>